<feature type="non-terminal residue" evidence="1">
    <location>
        <position position="1"/>
    </location>
</feature>
<gene>
    <name evidence="1" type="ORF">B7463_g10701</name>
</gene>
<evidence type="ECO:0008006" key="3">
    <source>
        <dbReference type="Google" id="ProtNLM"/>
    </source>
</evidence>
<sequence>MLDRSDILALVALATSLVALVISILQALQQYVSSAEGYRRCADSVMGLWADGTRRRFRQSELRFEVIFETPVIFLAHPDNKRGPIPNRPISYIDGSIESYKKTRTLLPQEQKTADEKALLRVHTADDEKASWVTLLSSLQLEEQKSREWDRKNHTTAKGKIYNDPQYTLAVGLQPKKRSWDFMPDSVTKPYATTTMSHLIEMVAMLGMYWKAFDQMTWNVRAEGNGFIVTSTEVHGLGLMLSFAITGRSNFEETRVIPNEDIKELCFGWVPTLFRGKKNEKVAPQSLTLGSHEEMNLTLETLGVSVETADKYEKKHRHLYSLSFEIVGMLGSVFRLRGSNFNRIPNPTTDHWIQSKFSKMDLMNRFIDNLNELKLDPIPDQLLSILSHWSNIQSCLNVAEGQINIDVSEALHDALDHSDKYLLNQPTTTLIGVVAVHITSVIYHIDDIEFQVSGILKDENRLVLRNGTLDNIHGRQEILDCFPARSGSNKDVKDWIRLNLHARGLSGRETGWVSKITLFAEELYTGSELWLQQLWRMLGARPLEALLLSKDIVEAREKRENMDMEDLSLDLP</sequence>
<keyword evidence="2" id="KW-1185">Reference proteome</keyword>
<evidence type="ECO:0000313" key="2">
    <source>
        <dbReference type="Proteomes" id="UP000258309"/>
    </source>
</evidence>
<comment type="caution">
    <text evidence="1">The sequence shown here is derived from an EMBL/GenBank/DDBJ whole genome shotgun (WGS) entry which is preliminary data.</text>
</comment>
<name>A0A3E2GX89_SCYLI</name>
<dbReference type="AlphaFoldDB" id="A0A3E2GX89"/>
<organism evidence="1 2">
    <name type="scientific">Scytalidium lignicola</name>
    <name type="common">Hyphomycete</name>
    <dbReference type="NCBI Taxonomy" id="5539"/>
    <lineage>
        <taxon>Eukaryota</taxon>
        <taxon>Fungi</taxon>
        <taxon>Dikarya</taxon>
        <taxon>Ascomycota</taxon>
        <taxon>Pezizomycotina</taxon>
        <taxon>Leotiomycetes</taxon>
        <taxon>Leotiomycetes incertae sedis</taxon>
        <taxon>Scytalidium</taxon>
    </lineage>
</organism>
<dbReference type="EMBL" id="NCSJ02000319">
    <property type="protein sequence ID" value="RFU25627.1"/>
    <property type="molecule type" value="Genomic_DNA"/>
</dbReference>
<accession>A0A3E2GX89</accession>
<dbReference type="Proteomes" id="UP000258309">
    <property type="component" value="Unassembled WGS sequence"/>
</dbReference>
<protein>
    <recommendedName>
        <fullName evidence="3">Modin</fullName>
    </recommendedName>
</protein>
<evidence type="ECO:0000313" key="1">
    <source>
        <dbReference type="EMBL" id="RFU25627.1"/>
    </source>
</evidence>
<reference evidence="1 2" key="1">
    <citation type="submission" date="2018-05" db="EMBL/GenBank/DDBJ databases">
        <title>Draft genome sequence of Scytalidium lignicola DSM 105466, a ubiquitous saprotrophic fungus.</title>
        <authorList>
            <person name="Buettner E."/>
            <person name="Gebauer A.M."/>
            <person name="Hofrichter M."/>
            <person name="Liers C."/>
            <person name="Kellner H."/>
        </authorList>
    </citation>
    <scope>NUCLEOTIDE SEQUENCE [LARGE SCALE GENOMIC DNA]</scope>
    <source>
        <strain evidence="1 2">DSM 105466</strain>
    </source>
</reference>
<dbReference type="OrthoDB" id="5227693at2759"/>
<feature type="non-terminal residue" evidence="1">
    <location>
        <position position="572"/>
    </location>
</feature>
<proteinExistence type="predicted"/>
<dbReference type="STRING" id="5539.A0A3E2GX89"/>